<keyword evidence="3" id="KW-1185">Reference proteome</keyword>
<feature type="compositionally biased region" description="Pro residues" evidence="1">
    <location>
        <begin position="123"/>
        <end position="137"/>
    </location>
</feature>
<dbReference type="Pfam" id="PF03004">
    <property type="entry name" value="Transposase_24"/>
    <property type="match status" value="1"/>
</dbReference>
<proteinExistence type="predicted"/>
<accession>A0A843UGF1</accession>
<dbReference type="AlphaFoldDB" id="A0A843UGF1"/>
<feature type="region of interest" description="Disordered" evidence="1">
    <location>
        <begin position="234"/>
        <end position="272"/>
    </location>
</feature>
<reference evidence="2" key="1">
    <citation type="submission" date="2017-07" db="EMBL/GenBank/DDBJ databases">
        <title>Taro Niue Genome Assembly and Annotation.</title>
        <authorList>
            <person name="Atibalentja N."/>
            <person name="Keating K."/>
            <person name="Fields C.J."/>
        </authorList>
    </citation>
    <scope>NUCLEOTIDE SEQUENCE</scope>
    <source>
        <strain evidence="2">Niue_2</strain>
        <tissue evidence="2">Leaf</tissue>
    </source>
</reference>
<evidence type="ECO:0000313" key="2">
    <source>
        <dbReference type="EMBL" id="MQL82481.1"/>
    </source>
</evidence>
<name>A0A843UGF1_COLES</name>
<dbReference type="Proteomes" id="UP000652761">
    <property type="component" value="Unassembled WGS sequence"/>
</dbReference>
<protein>
    <submittedName>
        <fullName evidence="2">Uncharacterized protein</fullName>
    </submittedName>
</protein>
<comment type="caution">
    <text evidence="2">The sequence shown here is derived from an EMBL/GenBank/DDBJ whole genome shotgun (WGS) entry which is preliminary data.</text>
</comment>
<feature type="region of interest" description="Disordered" evidence="1">
    <location>
        <begin position="513"/>
        <end position="532"/>
    </location>
</feature>
<gene>
    <name evidence="2" type="ORF">Taro_014953</name>
</gene>
<dbReference type="InterPro" id="IPR004252">
    <property type="entry name" value="Probable_transposase_24"/>
</dbReference>
<feature type="region of interest" description="Disordered" evidence="1">
    <location>
        <begin position="118"/>
        <end position="152"/>
    </location>
</feature>
<dbReference type="EMBL" id="NMUH01000634">
    <property type="protein sequence ID" value="MQL82481.1"/>
    <property type="molecule type" value="Genomic_DNA"/>
</dbReference>
<evidence type="ECO:0000313" key="3">
    <source>
        <dbReference type="Proteomes" id="UP000652761"/>
    </source>
</evidence>
<feature type="compositionally biased region" description="Low complexity" evidence="1">
    <location>
        <begin position="242"/>
        <end position="272"/>
    </location>
</feature>
<organism evidence="2 3">
    <name type="scientific">Colocasia esculenta</name>
    <name type="common">Wild taro</name>
    <name type="synonym">Arum esculentum</name>
    <dbReference type="NCBI Taxonomy" id="4460"/>
    <lineage>
        <taxon>Eukaryota</taxon>
        <taxon>Viridiplantae</taxon>
        <taxon>Streptophyta</taxon>
        <taxon>Embryophyta</taxon>
        <taxon>Tracheophyta</taxon>
        <taxon>Spermatophyta</taxon>
        <taxon>Magnoliopsida</taxon>
        <taxon>Liliopsida</taxon>
        <taxon>Araceae</taxon>
        <taxon>Aroideae</taxon>
        <taxon>Colocasieae</taxon>
        <taxon>Colocasia</taxon>
    </lineage>
</organism>
<sequence>MVTLSHLQSSLGWSGMPRWFGHSSGTDQLVFLTASLYVVSVPFRGARRETVVSPDYDSCVVTFSSAVSLRREVADPDWWSRVKHLALLTGIDLHCALARELLRSPHLCHLHRRRPPLILQSPPSRPPPPPARDPVPFAPAASSSGEGSGPLRVGLLHLRRGQSSPLHASLLLQQPPPPPTSSKLICRSSLSLSRPSSCDGGSVGPLPVQSTSCLPLAIQTLEGGVCCTDQMASNGGSYSGSRPQRQRTTVQQTFPTHSASEGSVATSSTVGSTTYVARPVSTHTWGRGHGYRGPSKDRTANTDKEMLMHMFFMYRTWRGVLKKRHYTCKSFDDAIASVPTVVNPQDWQIMCAKWNTSDEQNIADRNKVNRSHQSMPYRKGKKSHYQLKDDFRLAHDREPNHVEIFKIGRRNELPDGNEQWVDDESRSRYERMIQLSTPSLDSESGSTPISAEEAFVSVMGKDRSGRIRCGGSWETRRTWYETGEGSSSIDYQQQISNIENTLRMEVEELRTEARRRDSEMDEMRRELEQLRK</sequence>
<evidence type="ECO:0000256" key="1">
    <source>
        <dbReference type="SAM" id="MobiDB-lite"/>
    </source>
</evidence>